<gene>
    <name evidence="2" type="primary">rnhA</name>
    <name evidence="2" type="ordered locus">DEFDS_1483</name>
</gene>
<dbReference type="eggNOG" id="COG0328">
    <property type="taxonomic scope" value="Bacteria"/>
</dbReference>
<evidence type="ECO:0000313" key="2">
    <source>
        <dbReference type="EMBL" id="BAI80943.1"/>
    </source>
</evidence>
<dbReference type="PANTHER" id="PTHR47723:SF19">
    <property type="entry name" value="POLYNUCLEOTIDYL TRANSFERASE, RIBONUCLEASE H-LIKE SUPERFAMILY PROTEIN"/>
    <property type="match status" value="1"/>
</dbReference>
<dbReference type="AlphaFoldDB" id="D3PEC0"/>
<dbReference type="GO" id="GO:0003676">
    <property type="term" value="F:nucleic acid binding"/>
    <property type="evidence" value="ECO:0007669"/>
    <property type="project" value="InterPro"/>
</dbReference>
<dbReference type="EMBL" id="AP011529">
    <property type="protein sequence ID" value="BAI80943.1"/>
    <property type="molecule type" value="Genomic_DNA"/>
</dbReference>
<dbReference type="STRING" id="639282.DEFDS_1483"/>
<dbReference type="InterPro" id="IPR002156">
    <property type="entry name" value="RNaseH_domain"/>
</dbReference>
<dbReference type="Gene3D" id="3.30.420.10">
    <property type="entry name" value="Ribonuclease H-like superfamily/Ribonuclease H"/>
    <property type="match status" value="1"/>
</dbReference>
<sequence length="141" mass="15955">MNKKKIKIFTDGACSGNPGPAGIGFVIYDEDDNVIKECSEYLGEATNNIAEYTALIKALESIKDKKHYKLIIYSDSELLVKQIKGVYKVKNKNLKKLYDKVLELIQGVDFELIHIPREDNSYADKLAKKAIEDGYKSTTFK</sequence>
<dbReference type="RefSeq" id="WP_013008189.1">
    <property type="nucleotide sequence ID" value="NC_013939.1"/>
</dbReference>
<reference evidence="2 3" key="1">
    <citation type="journal article" date="2010" name="DNA Res.">
        <title>Bacterial lifestyle in a deep-sea hydrothermal vent chimney revealed by the genome sequence of the thermophilic bacterium Deferribacter desulfuricans SSM1.</title>
        <authorList>
            <person name="Takaki Y."/>
            <person name="Shimamura S."/>
            <person name="Nakagawa S."/>
            <person name="Fukuhara Y."/>
            <person name="Horikawa H."/>
            <person name="Ankai A."/>
            <person name="Harada T."/>
            <person name="Hosoyama A."/>
            <person name="Oguchi A."/>
            <person name="Fukui S."/>
            <person name="Fujita N."/>
            <person name="Takami H."/>
            <person name="Takai K."/>
        </authorList>
    </citation>
    <scope>NUCLEOTIDE SEQUENCE [LARGE SCALE GENOMIC DNA]</scope>
    <source>
        <strain evidence="3">DSM 14783 / JCM 11476 / NBRC 101012 / SSM1</strain>
    </source>
</reference>
<dbReference type="InterPro" id="IPR036397">
    <property type="entry name" value="RNaseH_sf"/>
</dbReference>
<dbReference type="HOGENOM" id="CLU_095977_0_3_0"/>
<keyword evidence="2" id="KW-0378">Hydrolase</keyword>
<dbReference type="CDD" id="cd09279">
    <property type="entry name" value="RNase_HI_like"/>
    <property type="match status" value="1"/>
</dbReference>
<accession>D3PEC0</accession>
<dbReference type="GO" id="GO:0004523">
    <property type="term" value="F:RNA-DNA hybrid ribonuclease activity"/>
    <property type="evidence" value="ECO:0007669"/>
    <property type="project" value="UniProtKB-EC"/>
</dbReference>
<dbReference type="PROSITE" id="PS50879">
    <property type="entry name" value="RNASE_H_1"/>
    <property type="match status" value="1"/>
</dbReference>
<dbReference type="KEGG" id="ddf:DEFDS_1483"/>
<organism evidence="2 3">
    <name type="scientific">Deferribacter desulfuricans (strain DSM 14783 / JCM 11476 / NBRC 101012 / SSM1)</name>
    <dbReference type="NCBI Taxonomy" id="639282"/>
    <lineage>
        <taxon>Bacteria</taxon>
        <taxon>Pseudomonadati</taxon>
        <taxon>Deferribacterota</taxon>
        <taxon>Deferribacteres</taxon>
        <taxon>Deferribacterales</taxon>
        <taxon>Deferribacteraceae</taxon>
        <taxon>Deferribacter</taxon>
    </lineage>
</organism>
<dbReference type="SUPFAM" id="SSF53098">
    <property type="entry name" value="Ribonuclease H-like"/>
    <property type="match status" value="1"/>
</dbReference>
<keyword evidence="3" id="KW-1185">Reference proteome</keyword>
<evidence type="ECO:0000259" key="1">
    <source>
        <dbReference type="PROSITE" id="PS50879"/>
    </source>
</evidence>
<dbReference type="FunFam" id="3.30.420.10:FF:000076">
    <property type="entry name" value="RBR-type E3 ubiquitin transferase"/>
    <property type="match status" value="1"/>
</dbReference>
<name>D3PEC0_DEFDS</name>
<dbReference type="OrthoDB" id="7845843at2"/>
<dbReference type="InterPro" id="IPR012337">
    <property type="entry name" value="RNaseH-like_sf"/>
</dbReference>
<feature type="domain" description="RNase H type-1" evidence="1">
    <location>
        <begin position="2"/>
        <end position="132"/>
    </location>
</feature>
<dbReference type="InterPro" id="IPR053151">
    <property type="entry name" value="RNase_H-like"/>
</dbReference>
<dbReference type="Proteomes" id="UP000001520">
    <property type="component" value="Chromosome"/>
</dbReference>
<evidence type="ECO:0000313" key="3">
    <source>
        <dbReference type="Proteomes" id="UP000001520"/>
    </source>
</evidence>
<protein>
    <submittedName>
        <fullName evidence="2">Ribonuclease HI</fullName>
        <ecNumber evidence="2">3.1.26.4</ecNumber>
    </submittedName>
</protein>
<proteinExistence type="predicted"/>
<dbReference type="EC" id="3.1.26.4" evidence="2"/>
<dbReference type="PANTHER" id="PTHR47723">
    <property type="entry name" value="OS05G0353850 PROTEIN"/>
    <property type="match status" value="1"/>
</dbReference>
<dbReference type="Pfam" id="PF13456">
    <property type="entry name" value="RVT_3"/>
    <property type="match status" value="1"/>
</dbReference>